<dbReference type="InterPro" id="IPR050206">
    <property type="entry name" value="FtsK/SpoIIIE/SftA"/>
</dbReference>
<dbReference type="GO" id="GO:0005524">
    <property type="term" value="F:ATP binding"/>
    <property type="evidence" value="ECO:0007669"/>
    <property type="project" value="UniProtKB-UniRule"/>
</dbReference>
<accession>A0A2U1SX94</accession>
<sequence>MSIRISLPRKLDAAPPFSFPFMATLAPVAASVAMWAITSSPFALMFAFLGPLIAIGSLVDSRLQAGRRERKEHARFAAEAEAARRAISHEHDRIRQRMLAASRSAATLIPASVHDAERWRHSPGALPLVLGTGPAPSGIELAGDDDHAVGGAGEQSVSDAGEAPARGKGRSRRRRADRERARAQLIGGLRQDAALLTRAPITVDATLGIGICGPSVLAKSLARAVTIQLADRLSPADFDLVGGWERWHTKLPHFRAPRDPVATNRLDFVRRSAGRSHAERFVVVLAQTEDQLPRECRVGLEVSGGEVRVLRHPHLTAAHGAISSVPELFRAELISREEAELYAIVLQRAAESEGLGPSRELPALCDLGSVWDVSDDSQRGLSVAFAVDEGGAVILDIVRDGPHAVIGGTTGSGKSELLISWVLALARRYPPDVVNLLLVDFKGGASFADVEQLQHCVGVVTDLDRDGAERALASLRAEVMHRERALAERGLRSIDDAVSAAEAGLPRLVVVVDEFAAMVSDFPELHSLFSDLAARGRSLGIHLILCTQSPARAVRDSVMANCTLRLSLRVNNAHDSSAVIGTTSAAELPQHPVGRCLVSVAGAPPRLVQVAQAAQGDALDVVRRWGGVLPARRPWLPSLPAVVSGETLQRAAELEGVAVGSTAFGILDRPQSQSQPVAVWNPREHGTVLVVGGHGVGKTSALAALAGEGPATWLTGDIEELWDGLVALTGALLGAERSQTTVIVDDLDAILARCPDPWAPALADMLTTLLRDGPPSGLRIALSAQRLTPVVQSLASLCDTRLILRMPSRQDHLLAGGQGAEYDASAVRGRGWWRGERVQVVAAGAPAPRQPLAPATARMGASEGDDDRSAPSARLDFATCAERGLVVVTNRPVAVTSVLCRLYPGAPVISRLDTLPRLEELAGAFVVADPSTWQGAWLALSELRSRMPVVFDRCSASEFRLVSGNALLPPPLAGRGGGAWLLTGEGEPRRVQMPEGL</sequence>
<feature type="domain" description="DAD" evidence="7">
    <location>
        <begin position="146"/>
        <end position="177"/>
    </location>
</feature>
<dbReference type="SUPFAM" id="SSF52540">
    <property type="entry name" value="P-loop containing nucleoside triphosphate hydrolases"/>
    <property type="match status" value="2"/>
</dbReference>
<dbReference type="PANTHER" id="PTHR22683">
    <property type="entry name" value="SPORULATION PROTEIN RELATED"/>
    <property type="match status" value="1"/>
</dbReference>
<gene>
    <name evidence="8" type="ORF">DF220_12880</name>
</gene>
<feature type="region of interest" description="Disordered" evidence="4">
    <location>
        <begin position="137"/>
        <end position="179"/>
    </location>
</feature>
<feature type="binding site" evidence="3">
    <location>
        <begin position="408"/>
        <end position="415"/>
    </location>
    <ligand>
        <name>ATP</name>
        <dbReference type="ChEBI" id="CHEBI:30616"/>
    </ligand>
</feature>
<dbReference type="Pfam" id="PF01580">
    <property type="entry name" value="FtsK_SpoIIIE"/>
    <property type="match status" value="1"/>
</dbReference>
<dbReference type="Gene3D" id="3.40.50.300">
    <property type="entry name" value="P-loop containing nucleotide triphosphate hydrolases"/>
    <property type="match status" value="3"/>
</dbReference>
<dbReference type="InterPro" id="IPR002543">
    <property type="entry name" value="FtsK_dom"/>
</dbReference>
<dbReference type="SMART" id="SM00382">
    <property type="entry name" value="AAA"/>
    <property type="match status" value="2"/>
</dbReference>
<evidence type="ECO:0000256" key="3">
    <source>
        <dbReference type="PROSITE-ProRule" id="PRU00289"/>
    </source>
</evidence>
<proteinExistence type="predicted"/>
<evidence type="ECO:0008006" key="10">
    <source>
        <dbReference type="Google" id="ProtNLM"/>
    </source>
</evidence>
<dbReference type="PROSITE" id="PS51231">
    <property type="entry name" value="DAD"/>
    <property type="match status" value="1"/>
</dbReference>
<dbReference type="PROSITE" id="PS50901">
    <property type="entry name" value="FTSK"/>
    <property type="match status" value="1"/>
</dbReference>
<dbReference type="GO" id="GO:0003677">
    <property type="term" value="F:DNA binding"/>
    <property type="evidence" value="ECO:0007669"/>
    <property type="project" value="InterPro"/>
</dbReference>
<keyword evidence="2 3" id="KW-0067">ATP-binding</keyword>
<keyword evidence="1 3" id="KW-0547">Nucleotide-binding</keyword>
<evidence type="ECO:0000259" key="6">
    <source>
        <dbReference type="PROSITE" id="PS50901"/>
    </source>
</evidence>
<evidence type="ECO:0000313" key="9">
    <source>
        <dbReference type="Proteomes" id="UP000244978"/>
    </source>
</evidence>
<dbReference type="CDD" id="cd01127">
    <property type="entry name" value="TrwB_TraG_TraD_VirD4"/>
    <property type="match status" value="1"/>
</dbReference>
<keyword evidence="9" id="KW-1185">Reference proteome</keyword>
<feature type="transmembrane region" description="Helical" evidence="5">
    <location>
        <begin position="21"/>
        <end position="37"/>
    </location>
</feature>
<reference evidence="9" key="1">
    <citation type="submission" date="2018-04" db="EMBL/GenBank/DDBJ databases">
        <authorList>
            <person name="Liu S."/>
            <person name="Wang Z."/>
            <person name="Li J."/>
        </authorList>
    </citation>
    <scope>NUCLEOTIDE SEQUENCE [LARGE SCALE GENOMIC DNA]</scope>
    <source>
        <strain evidence="9">S1194</strain>
    </source>
</reference>
<feature type="region of interest" description="Disordered" evidence="4">
    <location>
        <begin position="849"/>
        <end position="870"/>
    </location>
</feature>
<evidence type="ECO:0000259" key="7">
    <source>
        <dbReference type="PROSITE" id="PS51231"/>
    </source>
</evidence>
<dbReference type="AlphaFoldDB" id="A0A2U1SX94"/>
<dbReference type="EMBL" id="QEEX01000002">
    <property type="protein sequence ID" value="PWB96250.1"/>
    <property type="molecule type" value="Genomic_DNA"/>
</dbReference>
<dbReference type="PANTHER" id="PTHR22683:SF1">
    <property type="entry name" value="TYPE VII SECRETION SYSTEM PROTEIN ESSC"/>
    <property type="match status" value="1"/>
</dbReference>
<name>A0A2U1SX94_9MICO</name>
<evidence type="ECO:0000256" key="4">
    <source>
        <dbReference type="SAM" id="MobiDB-lite"/>
    </source>
</evidence>
<dbReference type="Proteomes" id="UP000244978">
    <property type="component" value="Unassembled WGS sequence"/>
</dbReference>
<keyword evidence="5" id="KW-0472">Membrane</keyword>
<evidence type="ECO:0000256" key="1">
    <source>
        <dbReference type="ARBA" id="ARBA00022741"/>
    </source>
</evidence>
<dbReference type="InterPro" id="IPR003593">
    <property type="entry name" value="AAA+_ATPase"/>
</dbReference>
<protein>
    <recommendedName>
        <fullName evidence="10">FtsK domain-containing protein</fullName>
    </recommendedName>
</protein>
<keyword evidence="5" id="KW-0812">Transmembrane</keyword>
<keyword evidence="5" id="KW-1133">Transmembrane helix</keyword>
<comment type="caution">
    <text evidence="8">The sequence shown here is derived from an EMBL/GenBank/DDBJ whole genome shotgun (WGS) entry which is preliminary data.</text>
</comment>
<evidence type="ECO:0000256" key="5">
    <source>
        <dbReference type="SAM" id="Phobius"/>
    </source>
</evidence>
<organism evidence="8 9">
    <name type="scientific">Homoserinimonas hongtaonis</name>
    <dbReference type="NCBI Taxonomy" id="2079791"/>
    <lineage>
        <taxon>Bacteria</taxon>
        <taxon>Bacillati</taxon>
        <taxon>Actinomycetota</taxon>
        <taxon>Actinomycetes</taxon>
        <taxon>Micrococcales</taxon>
        <taxon>Microbacteriaceae</taxon>
        <taxon>Homoserinimonas</taxon>
    </lineage>
</organism>
<dbReference type="InterPro" id="IPR014767">
    <property type="entry name" value="DAD_dom"/>
</dbReference>
<dbReference type="InterPro" id="IPR027417">
    <property type="entry name" value="P-loop_NTPase"/>
</dbReference>
<feature type="domain" description="FtsK" evidence="6">
    <location>
        <begin position="390"/>
        <end position="577"/>
    </location>
</feature>
<evidence type="ECO:0000256" key="2">
    <source>
        <dbReference type="ARBA" id="ARBA00022840"/>
    </source>
</evidence>
<evidence type="ECO:0000313" key="8">
    <source>
        <dbReference type="EMBL" id="PWB96250.1"/>
    </source>
</evidence>